<dbReference type="InterPro" id="IPR021109">
    <property type="entry name" value="Peptidase_aspartic_dom_sf"/>
</dbReference>
<dbReference type="EMBL" id="CAEKKB010000007">
    <property type="protein sequence ID" value="CAB4316926.1"/>
    <property type="molecule type" value="Genomic_DNA"/>
</dbReference>
<organism evidence="7 8">
    <name type="scientific">Prunus armeniaca</name>
    <name type="common">Apricot</name>
    <name type="synonym">Armeniaca vulgaris</name>
    <dbReference type="NCBI Taxonomy" id="36596"/>
    <lineage>
        <taxon>Eukaryota</taxon>
        <taxon>Viridiplantae</taxon>
        <taxon>Streptophyta</taxon>
        <taxon>Embryophyta</taxon>
        <taxon>Tracheophyta</taxon>
        <taxon>Spermatophyta</taxon>
        <taxon>Magnoliopsida</taxon>
        <taxon>eudicotyledons</taxon>
        <taxon>Gunneridae</taxon>
        <taxon>Pentapetalae</taxon>
        <taxon>rosids</taxon>
        <taxon>fabids</taxon>
        <taxon>Rosales</taxon>
        <taxon>Rosaceae</taxon>
        <taxon>Amygdaloideae</taxon>
        <taxon>Amygdaleae</taxon>
        <taxon>Prunus</taxon>
    </lineage>
</organism>
<dbReference type="GO" id="GO:0006508">
    <property type="term" value="P:proteolysis"/>
    <property type="evidence" value="ECO:0007669"/>
    <property type="project" value="UniProtKB-KW"/>
</dbReference>
<evidence type="ECO:0000313" key="7">
    <source>
        <dbReference type="EMBL" id="CAB4316926.1"/>
    </source>
</evidence>
<feature type="domain" description="Peptidase A1" evidence="6">
    <location>
        <begin position="96"/>
        <end position="319"/>
    </location>
</feature>
<dbReference type="Proteomes" id="UP000507245">
    <property type="component" value="Unassembled WGS sequence"/>
</dbReference>
<sequence length="319" mass="34087">MGAISTNPLFSMAIALVLSATYLFPFSLRQADRNGGFSVELIHRDSPMSPLYNPSETLSRVRNALQHSINRVDFLSTTSFPSNMPKSTIISDMGEYLMKISIGTPPREFFGVADTDISCISSECQSVNGTSSLPNAEEVCHYRVSYGDGSYSKGILATGVTFGSTTGQPVSLPKMIFGCGQDNEGLFNKNGSGMIGLARGSVSLISQMSLTGLNSSSKMSFGSEAVVSGAMVVSTPLLSGDQKSFYYLRLEAMSVGRKGLQYNGSLSSSFAPAEGNIIVDSGTTLTLLPQDFYNKLELAVSKAIWSRRASDPCRLLSPC</sequence>
<dbReference type="PANTHER" id="PTHR47967">
    <property type="entry name" value="OS07G0603500 PROTEIN-RELATED"/>
    <property type="match status" value="1"/>
</dbReference>
<dbReference type="CDD" id="cd05476">
    <property type="entry name" value="pepsin_A_like_plant"/>
    <property type="match status" value="1"/>
</dbReference>
<keyword evidence="8" id="KW-1185">Reference proteome</keyword>
<keyword evidence="3" id="KW-0064">Aspartyl protease</keyword>
<dbReference type="InterPro" id="IPR051708">
    <property type="entry name" value="Plant_Aspart_Prot_A1"/>
</dbReference>
<keyword evidence="5" id="KW-0325">Glycoprotein</keyword>
<evidence type="ECO:0000313" key="8">
    <source>
        <dbReference type="Proteomes" id="UP000507245"/>
    </source>
</evidence>
<evidence type="ECO:0000259" key="6">
    <source>
        <dbReference type="PROSITE" id="PS51767"/>
    </source>
</evidence>
<gene>
    <name evidence="7" type="ORF">ORAREDHAP_LOCUS43408</name>
</gene>
<proteinExistence type="inferred from homology"/>
<dbReference type="PROSITE" id="PS51767">
    <property type="entry name" value="PEPTIDASE_A1"/>
    <property type="match status" value="1"/>
</dbReference>
<dbReference type="InterPro" id="IPR033121">
    <property type="entry name" value="PEPTIDASE_A1"/>
</dbReference>
<evidence type="ECO:0000256" key="3">
    <source>
        <dbReference type="ARBA" id="ARBA00022750"/>
    </source>
</evidence>
<dbReference type="Pfam" id="PF14543">
    <property type="entry name" value="TAXi_N"/>
    <property type="match status" value="1"/>
</dbReference>
<protein>
    <recommendedName>
        <fullName evidence="6">Peptidase A1 domain-containing protein</fullName>
    </recommendedName>
</protein>
<name>A0A6J5XSL3_PRUAR</name>
<dbReference type="Gene3D" id="2.40.70.10">
    <property type="entry name" value="Acid Proteases"/>
    <property type="match status" value="2"/>
</dbReference>
<reference evidence="8" key="1">
    <citation type="journal article" date="2020" name="Genome Biol.">
        <title>Gamete binning: chromosome-level and haplotype-resolved genome assembly enabled by high-throughput single-cell sequencing of gamete genomes.</title>
        <authorList>
            <person name="Campoy J.A."/>
            <person name="Sun H."/>
            <person name="Goel M."/>
            <person name="Jiao W.-B."/>
            <person name="Folz-Donahue K."/>
            <person name="Wang N."/>
            <person name="Rubio M."/>
            <person name="Liu C."/>
            <person name="Kukat C."/>
            <person name="Ruiz D."/>
            <person name="Huettel B."/>
            <person name="Schneeberger K."/>
        </authorList>
    </citation>
    <scope>NUCLEOTIDE SEQUENCE [LARGE SCALE GENOMIC DNA]</scope>
    <source>
        <strain evidence="8">cv. Rojo Pasion</strain>
    </source>
</reference>
<dbReference type="InterPro" id="IPR034161">
    <property type="entry name" value="Pepsin-like_plant"/>
</dbReference>
<dbReference type="SUPFAM" id="SSF50630">
    <property type="entry name" value="Acid proteases"/>
    <property type="match status" value="1"/>
</dbReference>
<keyword evidence="2" id="KW-0645">Protease</keyword>
<dbReference type="InterPro" id="IPR032861">
    <property type="entry name" value="TAXi_N"/>
</dbReference>
<evidence type="ECO:0000256" key="1">
    <source>
        <dbReference type="ARBA" id="ARBA00007447"/>
    </source>
</evidence>
<evidence type="ECO:0000256" key="2">
    <source>
        <dbReference type="ARBA" id="ARBA00022670"/>
    </source>
</evidence>
<dbReference type="GO" id="GO:0005576">
    <property type="term" value="C:extracellular region"/>
    <property type="evidence" value="ECO:0007669"/>
    <property type="project" value="TreeGrafter"/>
</dbReference>
<dbReference type="Pfam" id="PF14541">
    <property type="entry name" value="TAXi_C"/>
    <property type="match status" value="1"/>
</dbReference>
<dbReference type="InterPro" id="IPR001969">
    <property type="entry name" value="Aspartic_peptidase_AS"/>
</dbReference>
<dbReference type="AlphaFoldDB" id="A0A6J5XSL3"/>
<dbReference type="PROSITE" id="PS00141">
    <property type="entry name" value="ASP_PROTEASE"/>
    <property type="match status" value="1"/>
</dbReference>
<accession>A0A6J5XSL3</accession>
<dbReference type="OrthoDB" id="2747330at2759"/>
<comment type="similarity">
    <text evidence="1">Belongs to the peptidase A1 family.</text>
</comment>
<evidence type="ECO:0000256" key="4">
    <source>
        <dbReference type="ARBA" id="ARBA00022801"/>
    </source>
</evidence>
<dbReference type="PANTHER" id="PTHR47967:SF66">
    <property type="entry name" value="ASPARTIC PROTEINASE CDR1-RELATED"/>
    <property type="match status" value="1"/>
</dbReference>
<keyword evidence="4" id="KW-0378">Hydrolase</keyword>
<dbReference type="GO" id="GO:0004190">
    <property type="term" value="F:aspartic-type endopeptidase activity"/>
    <property type="evidence" value="ECO:0007669"/>
    <property type="project" value="UniProtKB-KW"/>
</dbReference>
<dbReference type="InterPro" id="IPR032799">
    <property type="entry name" value="TAXi_C"/>
</dbReference>
<evidence type="ECO:0000256" key="5">
    <source>
        <dbReference type="ARBA" id="ARBA00023180"/>
    </source>
</evidence>